<dbReference type="GO" id="GO:0140042">
    <property type="term" value="P:lipid droplet formation"/>
    <property type="evidence" value="ECO:0007669"/>
    <property type="project" value="UniProtKB-ARBA"/>
</dbReference>
<comment type="subcellular location">
    <subcellularLocation>
        <location evidence="1">Endoplasmic reticulum membrane</location>
        <topology evidence="1">Multi-pass membrane protein</topology>
    </subcellularLocation>
</comment>
<keyword evidence="6" id="KW-0443">Lipid metabolism</keyword>
<sequence>VCSSGVGICSFPSANITFWNDEGTVQEFLGSGQAYTVELILVMPDSHANRDLGMFMVAIKMYDRDGQISTMSQRSVTMFQSTMYKYRSVFMRVVDTILLSPLYFVGFMEQKKTLTVELFSHFVDDYYHPSVGATIEIHNHKIEVYSATVRLLAKLTGLKYFLHNWPLVSAVCAFWFNLFILAAGVTVILFQRELQRKADNKQIENDIVTEDTSEEFHQITQLEEFDDVNTRDYSTQTIPPSNEDTEDTCDLPLVQEPVDFPVAGVNEEIMTELRLRRVN</sequence>
<keyword evidence="4" id="KW-0256">Endoplasmic reticulum</keyword>
<gene>
    <name evidence="9" type="primary">ORF93137</name>
</gene>
<keyword evidence="7 8" id="KW-0472">Membrane</keyword>
<feature type="non-terminal residue" evidence="9">
    <location>
        <position position="1"/>
    </location>
</feature>
<protein>
    <recommendedName>
        <fullName evidence="2">Seipin</fullName>
    </recommendedName>
</protein>
<keyword evidence="5 8" id="KW-1133">Transmembrane helix</keyword>
<dbReference type="PANTHER" id="PTHR21212">
    <property type="entry name" value="BERNARDINELLI-SEIP CONGENITAL LIPODYSTROPHY 2 HOMOLOG BSCL2 PROTEIN"/>
    <property type="match status" value="1"/>
</dbReference>
<evidence type="ECO:0000256" key="4">
    <source>
        <dbReference type="ARBA" id="ARBA00022824"/>
    </source>
</evidence>
<evidence type="ECO:0000256" key="6">
    <source>
        <dbReference type="ARBA" id="ARBA00023098"/>
    </source>
</evidence>
<dbReference type="InterPro" id="IPR009617">
    <property type="entry name" value="Seipin"/>
</dbReference>
<dbReference type="PANTHER" id="PTHR21212:SF0">
    <property type="entry name" value="SEIPIN"/>
    <property type="match status" value="1"/>
</dbReference>
<feature type="transmembrane region" description="Helical" evidence="8">
    <location>
        <begin position="89"/>
        <end position="108"/>
    </location>
</feature>
<feature type="transmembrane region" description="Helical" evidence="8">
    <location>
        <begin position="167"/>
        <end position="190"/>
    </location>
</feature>
<organism evidence="9">
    <name type="scientific">Arion vulgaris</name>
    <dbReference type="NCBI Taxonomy" id="1028688"/>
    <lineage>
        <taxon>Eukaryota</taxon>
        <taxon>Metazoa</taxon>
        <taxon>Spiralia</taxon>
        <taxon>Lophotrochozoa</taxon>
        <taxon>Mollusca</taxon>
        <taxon>Gastropoda</taxon>
        <taxon>Heterobranchia</taxon>
        <taxon>Euthyneura</taxon>
        <taxon>Panpulmonata</taxon>
        <taxon>Eupulmonata</taxon>
        <taxon>Stylommatophora</taxon>
        <taxon>Helicina</taxon>
        <taxon>Arionoidea</taxon>
        <taxon>Arionidae</taxon>
        <taxon>Arion</taxon>
    </lineage>
</organism>
<keyword evidence="3 8" id="KW-0812">Transmembrane</keyword>
<accession>A0A0B7A2T8</accession>
<dbReference type="GO" id="GO:0005789">
    <property type="term" value="C:endoplasmic reticulum membrane"/>
    <property type="evidence" value="ECO:0007669"/>
    <property type="project" value="UniProtKB-SubCell"/>
</dbReference>
<evidence type="ECO:0000256" key="8">
    <source>
        <dbReference type="SAM" id="Phobius"/>
    </source>
</evidence>
<proteinExistence type="predicted"/>
<evidence type="ECO:0000256" key="2">
    <source>
        <dbReference type="ARBA" id="ARBA00022064"/>
    </source>
</evidence>
<evidence type="ECO:0000256" key="3">
    <source>
        <dbReference type="ARBA" id="ARBA00022692"/>
    </source>
</evidence>
<dbReference type="GO" id="GO:0006629">
    <property type="term" value="P:lipid metabolic process"/>
    <property type="evidence" value="ECO:0007669"/>
    <property type="project" value="UniProtKB-KW"/>
</dbReference>
<reference evidence="9" key="1">
    <citation type="submission" date="2014-12" db="EMBL/GenBank/DDBJ databases">
        <title>Insight into the proteome of Arion vulgaris.</title>
        <authorList>
            <person name="Aradska J."/>
            <person name="Bulat T."/>
            <person name="Smidak R."/>
            <person name="Sarate P."/>
            <person name="Gangsoo J."/>
            <person name="Sialana F."/>
            <person name="Bilban M."/>
            <person name="Lubec G."/>
        </authorList>
    </citation>
    <scope>NUCLEOTIDE SEQUENCE</scope>
    <source>
        <tissue evidence="9">Skin</tissue>
    </source>
</reference>
<dbReference type="AlphaFoldDB" id="A0A0B7A2T8"/>
<evidence type="ECO:0000256" key="5">
    <source>
        <dbReference type="ARBA" id="ARBA00022989"/>
    </source>
</evidence>
<dbReference type="EMBL" id="HACG01028052">
    <property type="protein sequence ID" value="CEK74917.1"/>
    <property type="molecule type" value="Transcribed_RNA"/>
</dbReference>
<name>A0A0B7A2T8_9EUPU</name>
<dbReference type="Pfam" id="PF06775">
    <property type="entry name" value="Seipin"/>
    <property type="match status" value="1"/>
</dbReference>
<evidence type="ECO:0000313" key="9">
    <source>
        <dbReference type="EMBL" id="CEK74917.1"/>
    </source>
</evidence>
<evidence type="ECO:0000256" key="7">
    <source>
        <dbReference type="ARBA" id="ARBA00023136"/>
    </source>
</evidence>
<evidence type="ECO:0000256" key="1">
    <source>
        <dbReference type="ARBA" id="ARBA00004477"/>
    </source>
</evidence>
<dbReference type="CDD" id="cd23995">
    <property type="entry name" value="Seipin_BSCL2_like"/>
    <property type="match status" value="1"/>
</dbReference>